<evidence type="ECO:0000313" key="4">
    <source>
        <dbReference type="EMBL" id="CBJ32358.1"/>
    </source>
</evidence>
<sequence>MLPQAYDTLRDPRSRGDYDDSLRNPAAAAGGAAGGGGAYRPGAGAAAGGGPFEGVRVNLFDIFRFSPGNRENLGVPKARWRQIVVKVEVSLEELLSGIVKEISIGDSIIERYKQAARTGLLSEVLQEGAAVFGALLIKCPLPISAVAFAAYVHLKLPRVPQGAFKVPILPGYRRGTKITFSTPEGVDVTFELVEKQSQFRRSGDDLFVMLRLSPKMVKRGCVVKVPTLDKGTISMRLKRREARDGYERRLPGLGMPRRKDGGEDGSSNRGDLIVHFMVPPEGDE</sequence>
<proteinExistence type="predicted"/>
<dbReference type="STRING" id="2880.D7FXU5"/>
<dbReference type="InterPro" id="IPR002939">
    <property type="entry name" value="DnaJ_C"/>
</dbReference>
<feature type="compositionally biased region" description="Basic and acidic residues" evidence="2">
    <location>
        <begin position="8"/>
        <end position="22"/>
    </location>
</feature>
<dbReference type="GO" id="GO:0051087">
    <property type="term" value="F:protein-folding chaperone binding"/>
    <property type="evidence" value="ECO:0007669"/>
    <property type="project" value="TreeGrafter"/>
</dbReference>
<dbReference type="InterPro" id="IPR008971">
    <property type="entry name" value="HSP40/DnaJ_pept-bd"/>
</dbReference>
<reference evidence="4 5" key="1">
    <citation type="journal article" date="2010" name="Nature">
        <title>The Ectocarpus genome and the independent evolution of multicellularity in brown algae.</title>
        <authorList>
            <person name="Cock J.M."/>
            <person name="Sterck L."/>
            <person name="Rouze P."/>
            <person name="Scornet D."/>
            <person name="Allen A.E."/>
            <person name="Amoutzias G."/>
            <person name="Anthouard V."/>
            <person name="Artiguenave F."/>
            <person name="Aury J.M."/>
            <person name="Badger J.H."/>
            <person name="Beszteri B."/>
            <person name="Billiau K."/>
            <person name="Bonnet E."/>
            <person name="Bothwell J.H."/>
            <person name="Bowler C."/>
            <person name="Boyen C."/>
            <person name="Brownlee C."/>
            <person name="Carrano C.J."/>
            <person name="Charrier B."/>
            <person name="Cho G.Y."/>
            <person name="Coelho S.M."/>
            <person name="Collen J."/>
            <person name="Corre E."/>
            <person name="Da Silva C."/>
            <person name="Delage L."/>
            <person name="Delaroque N."/>
            <person name="Dittami S.M."/>
            <person name="Doulbeau S."/>
            <person name="Elias M."/>
            <person name="Farnham G."/>
            <person name="Gachon C.M."/>
            <person name="Gschloessl B."/>
            <person name="Heesch S."/>
            <person name="Jabbari K."/>
            <person name="Jubin C."/>
            <person name="Kawai H."/>
            <person name="Kimura K."/>
            <person name="Kloareg B."/>
            <person name="Kupper F.C."/>
            <person name="Lang D."/>
            <person name="Le Bail A."/>
            <person name="Leblanc C."/>
            <person name="Lerouge P."/>
            <person name="Lohr M."/>
            <person name="Lopez P.J."/>
            <person name="Martens C."/>
            <person name="Maumus F."/>
            <person name="Michel G."/>
            <person name="Miranda-Saavedra D."/>
            <person name="Morales J."/>
            <person name="Moreau H."/>
            <person name="Motomura T."/>
            <person name="Nagasato C."/>
            <person name="Napoli C.A."/>
            <person name="Nelson D.R."/>
            <person name="Nyvall-Collen P."/>
            <person name="Peters A.F."/>
            <person name="Pommier C."/>
            <person name="Potin P."/>
            <person name="Poulain J."/>
            <person name="Quesneville H."/>
            <person name="Read B."/>
            <person name="Rensing S.A."/>
            <person name="Ritter A."/>
            <person name="Rousvoal S."/>
            <person name="Samanta M."/>
            <person name="Samson G."/>
            <person name="Schroeder D.C."/>
            <person name="Segurens B."/>
            <person name="Strittmatter M."/>
            <person name="Tonon T."/>
            <person name="Tregear J.W."/>
            <person name="Valentin K."/>
            <person name="von Dassow P."/>
            <person name="Yamagishi T."/>
            <person name="Van de Peer Y."/>
            <person name="Wincker P."/>
        </authorList>
    </citation>
    <scope>NUCLEOTIDE SEQUENCE [LARGE SCALE GENOMIC DNA]</scope>
    <source>
        <strain evidence="5">Ec32 / CCAP1310/4</strain>
    </source>
</reference>
<dbReference type="GO" id="GO:0051082">
    <property type="term" value="F:unfolded protein binding"/>
    <property type="evidence" value="ECO:0007669"/>
    <property type="project" value="InterPro"/>
</dbReference>
<feature type="domain" description="Chaperone DnaJ C-terminal" evidence="3">
    <location>
        <begin position="83"/>
        <end position="278"/>
    </location>
</feature>
<dbReference type="EMBL" id="FN649749">
    <property type="protein sequence ID" value="CBJ32358.1"/>
    <property type="molecule type" value="Genomic_DNA"/>
</dbReference>
<dbReference type="PANTHER" id="PTHR24078:SF553">
    <property type="entry name" value="DNAJ HOMOLOG SUBFAMILY B MEMBER 5"/>
    <property type="match status" value="1"/>
</dbReference>
<evidence type="ECO:0000256" key="2">
    <source>
        <dbReference type="SAM" id="MobiDB-lite"/>
    </source>
</evidence>
<evidence type="ECO:0000259" key="3">
    <source>
        <dbReference type="Pfam" id="PF01556"/>
    </source>
</evidence>
<dbReference type="Proteomes" id="UP000002630">
    <property type="component" value="Linkage Group LG24"/>
</dbReference>
<dbReference type="AlphaFoldDB" id="D7FXU5"/>
<name>D7FXU5_ECTSI</name>
<dbReference type="InterPro" id="IPR051339">
    <property type="entry name" value="DnaJ_subfamily_B"/>
</dbReference>
<protein>
    <recommendedName>
        <fullName evidence="3">Chaperone DnaJ C-terminal domain-containing protein</fullName>
    </recommendedName>
</protein>
<dbReference type="Gene3D" id="2.60.260.20">
    <property type="entry name" value="Urease metallochaperone UreE, N-terminal domain"/>
    <property type="match status" value="1"/>
</dbReference>
<dbReference type="GO" id="GO:0006457">
    <property type="term" value="P:protein folding"/>
    <property type="evidence" value="ECO:0007669"/>
    <property type="project" value="InterPro"/>
</dbReference>
<feature type="region of interest" description="Disordered" evidence="2">
    <location>
        <begin position="1"/>
        <end position="24"/>
    </location>
</feature>
<feature type="region of interest" description="Disordered" evidence="2">
    <location>
        <begin position="245"/>
        <end position="284"/>
    </location>
</feature>
<evidence type="ECO:0000313" key="5">
    <source>
        <dbReference type="Proteomes" id="UP000002630"/>
    </source>
</evidence>
<evidence type="ECO:0000256" key="1">
    <source>
        <dbReference type="ARBA" id="ARBA00023186"/>
    </source>
</evidence>
<dbReference type="eggNOG" id="ENOG502T195">
    <property type="taxonomic scope" value="Eukaryota"/>
</dbReference>
<dbReference type="OrthoDB" id="550424at2759"/>
<organism evidence="4 5">
    <name type="scientific">Ectocarpus siliculosus</name>
    <name type="common">Brown alga</name>
    <name type="synonym">Conferva siliculosa</name>
    <dbReference type="NCBI Taxonomy" id="2880"/>
    <lineage>
        <taxon>Eukaryota</taxon>
        <taxon>Sar</taxon>
        <taxon>Stramenopiles</taxon>
        <taxon>Ochrophyta</taxon>
        <taxon>PX clade</taxon>
        <taxon>Phaeophyceae</taxon>
        <taxon>Ectocarpales</taxon>
        <taxon>Ectocarpaceae</taxon>
        <taxon>Ectocarpus</taxon>
    </lineage>
</organism>
<dbReference type="Pfam" id="PF01556">
    <property type="entry name" value="DnaJ_C"/>
    <property type="match status" value="1"/>
</dbReference>
<accession>D7FXU5</accession>
<dbReference type="OMA" id="NIVEERC"/>
<dbReference type="SUPFAM" id="SSF49493">
    <property type="entry name" value="HSP40/DnaJ peptide-binding domain"/>
    <property type="match status" value="1"/>
</dbReference>
<dbReference type="GO" id="GO:0005829">
    <property type="term" value="C:cytosol"/>
    <property type="evidence" value="ECO:0007669"/>
    <property type="project" value="TreeGrafter"/>
</dbReference>
<dbReference type="InParanoid" id="D7FXU5"/>
<gene>
    <name evidence="4" type="ORF">Esi_0333_0003</name>
</gene>
<keyword evidence="5" id="KW-1185">Reference proteome</keyword>
<dbReference type="EMBL" id="FN648524">
    <property type="protein sequence ID" value="CBJ32358.1"/>
    <property type="molecule type" value="Genomic_DNA"/>
</dbReference>
<keyword evidence="1" id="KW-0143">Chaperone</keyword>
<dbReference type="PANTHER" id="PTHR24078">
    <property type="entry name" value="DNAJ HOMOLOG SUBFAMILY C MEMBER"/>
    <property type="match status" value="1"/>
</dbReference>